<reference evidence="2 3" key="1">
    <citation type="journal article" date="2018" name="Front. Plant Sci.">
        <title>Red Clover (Trifolium pratense) and Zigzag Clover (T. medium) - A Picture of Genomic Similarities and Differences.</title>
        <authorList>
            <person name="Dluhosova J."/>
            <person name="Istvanek J."/>
            <person name="Nedelnik J."/>
            <person name="Repkova J."/>
        </authorList>
    </citation>
    <scope>NUCLEOTIDE SEQUENCE [LARGE SCALE GENOMIC DNA]</scope>
    <source>
        <strain evidence="3">cv. 10/8</strain>
        <tissue evidence="2">Leaf</tissue>
    </source>
</reference>
<feature type="non-terminal residue" evidence="2">
    <location>
        <position position="47"/>
    </location>
</feature>
<dbReference type="EMBL" id="LXQA010425640">
    <property type="protein sequence ID" value="MCI51028.1"/>
    <property type="molecule type" value="Genomic_DNA"/>
</dbReference>
<dbReference type="AlphaFoldDB" id="A0A392SQ76"/>
<evidence type="ECO:0000256" key="1">
    <source>
        <dbReference type="SAM" id="MobiDB-lite"/>
    </source>
</evidence>
<comment type="caution">
    <text evidence="2">The sequence shown here is derived from an EMBL/GenBank/DDBJ whole genome shotgun (WGS) entry which is preliminary data.</text>
</comment>
<evidence type="ECO:0000313" key="3">
    <source>
        <dbReference type="Proteomes" id="UP000265520"/>
    </source>
</evidence>
<proteinExistence type="predicted"/>
<evidence type="ECO:0000313" key="2">
    <source>
        <dbReference type="EMBL" id="MCI51028.1"/>
    </source>
</evidence>
<keyword evidence="3" id="KW-1185">Reference proteome</keyword>
<protein>
    <submittedName>
        <fullName evidence="2">Uncharacterized protein</fullName>
    </submittedName>
</protein>
<organism evidence="2 3">
    <name type="scientific">Trifolium medium</name>
    <dbReference type="NCBI Taxonomy" id="97028"/>
    <lineage>
        <taxon>Eukaryota</taxon>
        <taxon>Viridiplantae</taxon>
        <taxon>Streptophyta</taxon>
        <taxon>Embryophyta</taxon>
        <taxon>Tracheophyta</taxon>
        <taxon>Spermatophyta</taxon>
        <taxon>Magnoliopsida</taxon>
        <taxon>eudicotyledons</taxon>
        <taxon>Gunneridae</taxon>
        <taxon>Pentapetalae</taxon>
        <taxon>rosids</taxon>
        <taxon>fabids</taxon>
        <taxon>Fabales</taxon>
        <taxon>Fabaceae</taxon>
        <taxon>Papilionoideae</taxon>
        <taxon>50 kb inversion clade</taxon>
        <taxon>NPAAA clade</taxon>
        <taxon>Hologalegina</taxon>
        <taxon>IRL clade</taxon>
        <taxon>Trifolieae</taxon>
        <taxon>Trifolium</taxon>
    </lineage>
</organism>
<sequence length="47" mass="5132">MAARRAGRRTGHAGRRTGHAGRSHQLDNHQPHTHIAPSAVKSCTPRQ</sequence>
<accession>A0A392SQ76</accession>
<name>A0A392SQ76_9FABA</name>
<feature type="compositionally biased region" description="Basic residues" evidence="1">
    <location>
        <begin position="1"/>
        <end position="22"/>
    </location>
</feature>
<feature type="region of interest" description="Disordered" evidence="1">
    <location>
        <begin position="1"/>
        <end position="47"/>
    </location>
</feature>
<dbReference type="Proteomes" id="UP000265520">
    <property type="component" value="Unassembled WGS sequence"/>
</dbReference>